<protein>
    <submittedName>
        <fullName evidence="1">Uncharacterized protein</fullName>
    </submittedName>
</protein>
<sequence>MKLQYLGYTPRKFMLQPKRKLLFIIESDQGAYTVEEREAAKKEFFEATSFSSYQCAECMVAISGDALRIFQLKIWEKHSMKLHLTQAHPPLCGRDHMTHRSAHFPVK</sequence>
<dbReference type="EMBL" id="JAPFFM010000011">
    <property type="protein sequence ID" value="KAJ6733446.1"/>
    <property type="molecule type" value="Genomic_DNA"/>
</dbReference>
<accession>A0A9Q0UNY0</accession>
<proteinExistence type="predicted"/>
<gene>
    <name evidence="1" type="ORF">OIU74_005247</name>
</gene>
<comment type="caution">
    <text evidence="1">The sequence shown here is derived from an EMBL/GenBank/DDBJ whole genome shotgun (WGS) entry which is preliminary data.</text>
</comment>
<reference evidence="1" key="2">
    <citation type="journal article" date="2023" name="Int. J. Mol. Sci.">
        <title>De Novo Assembly and Annotation of 11 Diverse Shrub Willow (Salix) Genomes Reveals Novel Gene Organization in Sex-Linked Regions.</title>
        <authorList>
            <person name="Hyden B."/>
            <person name="Feng K."/>
            <person name="Yates T.B."/>
            <person name="Jawdy S."/>
            <person name="Cereghino C."/>
            <person name="Smart L.B."/>
            <person name="Muchero W."/>
        </authorList>
    </citation>
    <scope>NUCLEOTIDE SEQUENCE</scope>
    <source>
        <tissue evidence="1">Shoot tip</tissue>
    </source>
</reference>
<feature type="non-terminal residue" evidence="1">
    <location>
        <position position="107"/>
    </location>
</feature>
<keyword evidence="2" id="KW-1185">Reference proteome</keyword>
<dbReference type="AlphaFoldDB" id="A0A9Q0UNY0"/>
<name>A0A9Q0UNY0_9ROSI</name>
<evidence type="ECO:0000313" key="1">
    <source>
        <dbReference type="EMBL" id="KAJ6733446.1"/>
    </source>
</evidence>
<organism evidence="1 2">
    <name type="scientific">Salix koriyanagi</name>
    <dbReference type="NCBI Taxonomy" id="2511006"/>
    <lineage>
        <taxon>Eukaryota</taxon>
        <taxon>Viridiplantae</taxon>
        <taxon>Streptophyta</taxon>
        <taxon>Embryophyta</taxon>
        <taxon>Tracheophyta</taxon>
        <taxon>Spermatophyta</taxon>
        <taxon>Magnoliopsida</taxon>
        <taxon>eudicotyledons</taxon>
        <taxon>Gunneridae</taxon>
        <taxon>Pentapetalae</taxon>
        <taxon>rosids</taxon>
        <taxon>fabids</taxon>
        <taxon>Malpighiales</taxon>
        <taxon>Salicaceae</taxon>
        <taxon>Saliceae</taxon>
        <taxon>Salix</taxon>
    </lineage>
</organism>
<reference evidence="1" key="1">
    <citation type="submission" date="2022-11" db="EMBL/GenBank/DDBJ databases">
        <authorList>
            <person name="Hyden B.L."/>
            <person name="Feng K."/>
            <person name="Yates T."/>
            <person name="Jawdy S."/>
            <person name="Smart L.B."/>
            <person name="Muchero W."/>
        </authorList>
    </citation>
    <scope>NUCLEOTIDE SEQUENCE</scope>
    <source>
        <tissue evidence="1">Shoot tip</tissue>
    </source>
</reference>
<dbReference type="Proteomes" id="UP001151752">
    <property type="component" value="Chromosome 7"/>
</dbReference>
<evidence type="ECO:0000313" key="2">
    <source>
        <dbReference type="Proteomes" id="UP001151752"/>
    </source>
</evidence>